<evidence type="ECO:0000256" key="1">
    <source>
        <dbReference type="SAM" id="MobiDB-lite"/>
    </source>
</evidence>
<accession>A0AAF0IGW1</accession>
<protein>
    <submittedName>
        <fullName evidence="2">Uncharacterized protein</fullName>
    </submittedName>
</protein>
<name>A0AAF0IGW1_9EURO</name>
<feature type="compositionally biased region" description="Basic residues" evidence="1">
    <location>
        <begin position="161"/>
        <end position="173"/>
    </location>
</feature>
<feature type="compositionally biased region" description="Polar residues" evidence="1">
    <location>
        <begin position="1"/>
        <end position="10"/>
    </location>
</feature>
<dbReference type="EMBL" id="CP120628">
    <property type="protein sequence ID" value="WEW57355.1"/>
    <property type="molecule type" value="Genomic_DNA"/>
</dbReference>
<feature type="region of interest" description="Disordered" evidence="1">
    <location>
        <begin position="1"/>
        <end position="89"/>
    </location>
</feature>
<evidence type="ECO:0000313" key="2">
    <source>
        <dbReference type="EMBL" id="WEW57355.1"/>
    </source>
</evidence>
<dbReference type="AlphaFoldDB" id="A0AAF0IGW1"/>
<reference evidence="2" key="1">
    <citation type="submission" date="2023-03" db="EMBL/GenBank/DDBJ databases">
        <title>Emydomyces testavorans Genome Sequence.</title>
        <authorList>
            <person name="Hoyer L."/>
        </authorList>
    </citation>
    <scope>NUCLEOTIDE SEQUENCE</scope>
    <source>
        <strain evidence="2">16-2883</strain>
    </source>
</reference>
<gene>
    <name evidence="2" type="ORF">PRK78_002821</name>
</gene>
<evidence type="ECO:0000313" key="3">
    <source>
        <dbReference type="Proteomes" id="UP001219355"/>
    </source>
</evidence>
<proteinExistence type="predicted"/>
<dbReference type="Proteomes" id="UP001219355">
    <property type="component" value="Chromosome 2"/>
</dbReference>
<feature type="region of interest" description="Disordered" evidence="1">
    <location>
        <begin position="103"/>
        <end position="186"/>
    </location>
</feature>
<keyword evidence="3" id="KW-1185">Reference proteome</keyword>
<organism evidence="2 3">
    <name type="scientific">Emydomyces testavorans</name>
    <dbReference type="NCBI Taxonomy" id="2070801"/>
    <lineage>
        <taxon>Eukaryota</taxon>
        <taxon>Fungi</taxon>
        <taxon>Dikarya</taxon>
        <taxon>Ascomycota</taxon>
        <taxon>Pezizomycotina</taxon>
        <taxon>Eurotiomycetes</taxon>
        <taxon>Eurotiomycetidae</taxon>
        <taxon>Onygenales</taxon>
        <taxon>Nannizziopsiaceae</taxon>
        <taxon>Emydomyces</taxon>
    </lineage>
</organism>
<feature type="compositionally biased region" description="Basic and acidic residues" evidence="1">
    <location>
        <begin position="174"/>
        <end position="186"/>
    </location>
</feature>
<sequence length="219" mass="23420">MASQTLTQVSPDRLPSRNIPQPASHSRDVSTARGRPVDSVGLSVPSLQTQSQTRSQSTSKSPEPGSSRSGSAADGDITEKRPPNSYGHHRQASIVHGNIQHTRSPSLAPLASANPLSPEAMPSVSYGIATGGDSRPNGKRENSPLSAIQDAKIDLGSDQTHHRKGTQSGRSRREHISHSKSGTHEARTVGEYALHHLFNSVRDHDNLREAGFSDFACSL</sequence>
<feature type="compositionally biased region" description="Low complexity" evidence="1">
    <location>
        <begin position="46"/>
        <end position="75"/>
    </location>
</feature>